<keyword evidence="2" id="KW-1185">Reference proteome</keyword>
<organism evidence="1 2">
    <name type="scientific">Cetraspora pellucida</name>
    <dbReference type="NCBI Taxonomy" id="1433469"/>
    <lineage>
        <taxon>Eukaryota</taxon>
        <taxon>Fungi</taxon>
        <taxon>Fungi incertae sedis</taxon>
        <taxon>Mucoromycota</taxon>
        <taxon>Glomeromycotina</taxon>
        <taxon>Glomeromycetes</taxon>
        <taxon>Diversisporales</taxon>
        <taxon>Gigasporaceae</taxon>
        <taxon>Cetraspora</taxon>
    </lineage>
</organism>
<accession>A0A9N9DM33</accession>
<evidence type="ECO:0000313" key="2">
    <source>
        <dbReference type="Proteomes" id="UP000789759"/>
    </source>
</evidence>
<reference evidence="1" key="1">
    <citation type="submission" date="2021-06" db="EMBL/GenBank/DDBJ databases">
        <authorList>
            <person name="Kallberg Y."/>
            <person name="Tangrot J."/>
            <person name="Rosling A."/>
        </authorList>
    </citation>
    <scope>NUCLEOTIDE SEQUENCE</scope>
    <source>
        <strain evidence="1">FL966</strain>
    </source>
</reference>
<dbReference type="AlphaFoldDB" id="A0A9N9DM33"/>
<dbReference type="Proteomes" id="UP000789759">
    <property type="component" value="Unassembled WGS sequence"/>
</dbReference>
<proteinExistence type="predicted"/>
<evidence type="ECO:0000313" key="1">
    <source>
        <dbReference type="EMBL" id="CAG8643425.1"/>
    </source>
</evidence>
<sequence length="44" mass="5205">MNGLRLASLETFKMHYDSLNTYDLWLIFLRSQVVSGFKIHLSRC</sequence>
<comment type="caution">
    <text evidence="1">The sequence shown here is derived from an EMBL/GenBank/DDBJ whole genome shotgun (WGS) entry which is preliminary data.</text>
</comment>
<dbReference type="EMBL" id="CAJVQA010006610">
    <property type="protein sequence ID" value="CAG8643425.1"/>
    <property type="molecule type" value="Genomic_DNA"/>
</dbReference>
<protein>
    <submittedName>
        <fullName evidence="1">624_t:CDS:1</fullName>
    </submittedName>
</protein>
<gene>
    <name evidence="1" type="ORF">CPELLU_LOCUS8968</name>
</gene>
<name>A0A9N9DM33_9GLOM</name>